<reference evidence="1 2" key="2">
    <citation type="submission" date="2018-11" db="EMBL/GenBank/DDBJ databases">
        <authorList>
            <consortium name="Pathogen Informatics"/>
        </authorList>
    </citation>
    <scope>NUCLEOTIDE SEQUENCE [LARGE SCALE GENOMIC DNA]</scope>
</reference>
<reference evidence="3" key="1">
    <citation type="submission" date="2017-02" db="UniProtKB">
        <authorList>
            <consortium name="WormBaseParasite"/>
        </authorList>
    </citation>
    <scope>IDENTIFICATION</scope>
</reference>
<evidence type="ECO:0000313" key="3">
    <source>
        <dbReference type="WBParaSite" id="BTMF_0001779601-mRNA-1"/>
    </source>
</evidence>
<dbReference type="EMBL" id="UZAG01023094">
    <property type="protein sequence ID" value="VDO55683.1"/>
    <property type="molecule type" value="Genomic_DNA"/>
</dbReference>
<protein>
    <submittedName>
        <fullName evidence="1 3">Uncharacterized protein</fullName>
    </submittedName>
</protein>
<organism evidence="3">
    <name type="scientific">Brugia timori</name>
    <dbReference type="NCBI Taxonomy" id="42155"/>
    <lineage>
        <taxon>Eukaryota</taxon>
        <taxon>Metazoa</taxon>
        <taxon>Ecdysozoa</taxon>
        <taxon>Nematoda</taxon>
        <taxon>Chromadorea</taxon>
        <taxon>Rhabditida</taxon>
        <taxon>Spirurina</taxon>
        <taxon>Spiruromorpha</taxon>
        <taxon>Filarioidea</taxon>
        <taxon>Onchocercidae</taxon>
        <taxon>Brugia</taxon>
    </lineage>
</organism>
<evidence type="ECO:0000313" key="1">
    <source>
        <dbReference type="EMBL" id="VDO55683.1"/>
    </source>
</evidence>
<accession>A0A0R3RCM5</accession>
<name>A0A0R3RCM5_9BILA</name>
<sequence length="120" mass="12850">MHITIEGYLILSHAFYDNIKSMYFGVTNELNFTFKFIQTCRKDERHSVSSYGIGGGPGGSGSWSTRGVGGISGDSYQQGNGIFGSHRQQERYDSYPSGGGLFGSASCSCSSGYGGLFGKK</sequence>
<dbReference type="Proteomes" id="UP000280834">
    <property type="component" value="Unassembled WGS sequence"/>
</dbReference>
<evidence type="ECO:0000313" key="2">
    <source>
        <dbReference type="Proteomes" id="UP000280834"/>
    </source>
</evidence>
<keyword evidence="2" id="KW-1185">Reference proteome</keyword>
<dbReference type="AlphaFoldDB" id="A0A0R3RCM5"/>
<dbReference type="WBParaSite" id="BTMF_0001779601-mRNA-1">
    <property type="protein sequence ID" value="BTMF_0001779601-mRNA-1"/>
    <property type="gene ID" value="BTMF_0001779601"/>
</dbReference>
<gene>
    <name evidence="1" type="ORF">BTMF_LOCUS15761</name>
</gene>
<proteinExistence type="predicted"/>